<dbReference type="CDD" id="cd08152">
    <property type="entry name" value="y4iL_like"/>
    <property type="match status" value="1"/>
</dbReference>
<proteinExistence type="predicted"/>
<feature type="domain" description="Catalase core" evidence="1">
    <location>
        <begin position="56"/>
        <end position="164"/>
    </location>
</feature>
<evidence type="ECO:0000313" key="3">
    <source>
        <dbReference type="Proteomes" id="UP000738325"/>
    </source>
</evidence>
<dbReference type="InterPro" id="IPR011614">
    <property type="entry name" value="Catalase_core"/>
</dbReference>
<dbReference type="GO" id="GO:0020037">
    <property type="term" value="F:heme binding"/>
    <property type="evidence" value="ECO:0007669"/>
    <property type="project" value="InterPro"/>
</dbReference>
<accession>A0A9P6UXH3</accession>
<reference evidence="2" key="1">
    <citation type="journal article" date="2020" name="Fungal Divers.">
        <title>Resolving the Mortierellaceae phylogeny through synthesis of multi-gene phylogenetics and phylogenomics.</title>
        <authorList>
            <person name="Vandepol N."/>
            <person name="Liber J."/>
            <person name="Desiro A."/>
            <person name="Na H."/>
            <person name="Kennedy M."/>
            <person name="Barry K."/>
            <person name="Grigoriev I.V."/>
            <person name="Miller A.N."/>
            <person name="O'Donnell K."/>
            <person name="Stajich J.E."/>
            <person name="Bonito G."/>
        </authorList>
    </citation>
    <scope>NUCLEOTIDE SEQUENCE</scope>
    <source>
        <strain evidence="2">REB-010B</strain>
    </source>
</reference>
<dbReference type="AlphaFoldDB" id="A0A9P6UXH3"/>
<evidence type="ECO:0000259" key="1">
    <source>
        <dbReference type="Pfam" id="PF00199"/>
    </source>
</evidence>
<dbReference type="GO" id="GO:0004096">
    <property type="term" value="F:catalase activity"/>
    <property type="evidence" value="ECO:0007669"/>
    <property type="project" value="InterPro"/>
</dbReference>
<dbReference type="Proteomes" id="UP000738325">
    <property type="component" value="Unassembled WGS sequence"/>
</dbReference>
<protein>
    <recommendedName>
        <fullName evidence="1">Catalase core domain-containing protein</fullName>
    </recommendedName>
</protein>
<comment type="caution">
    <text evidence="2">The sequence shown here is derived from an EMBL/GenBank/DDBJ whole genome shotgun (WGS) entry which is preliminary data.</text>
</comment>
<dbReference type="Gene3D" id="2.40.180.10">
    <property type="entry name" value="Catalase core domain"/>
    <property type="match status" value="1"/>
</dbReference>
<evidence type="ECO:0000313" key="2">
    <source>
        <dbReference type="EMBL" id="KAG0325902.1"/>
    </source>
</evidence>
<dbReference type="EMBL" id="JAAAIP010000098">
    <property type="protein sequence ID" value="KAG0325902.1"/>
    <property type="molecule type" value="Genomic_DNA"/>
</dbReference>
<dbReference type="InterPro" id="IPR020835">
    <property type="entry name" value="Catalase_sf"/>
</dbReference>
<dbReference type="SUPFAM" id="SSF56634">
    <property type="entry name" value="Heme-dependent catalase-like"/>
    <property type="match status" value="1"/>
</dbReference>
<name>A0A9P6UXH3_9FUNG</name>
<organism evidence="2 3">
    <name type="scientific">Dissophora globulifera</name>
    <dbReference type="NCBI Taxonomy" id="979702"/>
    <lineage>
        <taxon>Eukaryota</taxon>
        <taxon>Fungi</taxon>
        <taxon>Fungi incertae sedis</taxon>
        <taxon>Mucoromycota</taxon>
        <taxon>Mortierellomycotina</taxon>
        <taxon>Mortierellomycetes</taxon>
        <taxon>Mortierellales</taxon>
        <taxon>Mortierellaceae</taxon>
        <taxon>Dissophora</taxon>
    </lineage>
</organism>
<dbReference type="Pfam" id="PF00199">
    <property type="entry name" value="Catalase"/>
    <property type="match status" value="1"/>
</dbReference>
<keyword evidence="3" id="KW-1185">Reference proteome</keyword>
<gene>
    <name evidence="2" type="ORF">BGZ99_010429</name>
</gene>
<dbReference type="OrthoDB" id="3358373at2759"/>
<sequence length="359" mass="39498">MSTSTTPEAALDVPFPIAIDEALGEKLQPNEAADVTKMANVISGTIHKQYSQGDAKRDVHAKATGILKAQFTVNQDLPPQFAKGVFVPGKTYEAYIRLSNASGNAHQNDDSQDGRGFAIKLLGVPGPKLLESDKDATTQDFVFINRPFFFVSNTHTYLTFFESLDSSSPLQKLTGFLKLGLKSAALAVWQASGKIANPLQQQYYSAVPYQLGMGEDRQAVKYSVKPVSPAHDPLPALPTPDYLHEAVKTTLSNGEVQFKFMVQPKVGEHMDVEDSRVEWKESESPFQEVATITIPQQDVDAAETVALGERMSFNSWHSLAEHRPLGSLNRARKVVYERISRVRDGINHVPREEPSSLSG</sequence>
<dbReference type="PANTHER" id="PTHR36195">
    <property type="entry name" value="DOMAIN PROTEIN, PUTATIVE (AFU_ORTHOLOGUE AFUA_5G01990)-RELATED-RELATED"/>
    <property type="match status" value="1"/>
</dbReference>